<reference evidence="1" key="5">
    <citation type="journal article" date="2021" name="G3 (Bethesda)">
        <title>Aegilops tauschii genome assembly Aet v5.0 features greater sequence contiguity and improved annotation.</title>
        <authorList>
            <person name="Wang L."/>
            <person name="Zhu T."/>
            <person name="Rodriguez J.C."/>
            <person name="Deal K.R."/>
            <person name="Dubcovsky J."/>
            <person name="McGuire P.E."/>
            <person name="Lux T."/>
            <person name="Spannagl M."/>
            <person name="Mayer K.F.X."/>
            <person name="Baldrich P."/>
            <person name="Meyers B.C."/>
            <person name="Huo N."/>
            <person name="Gu Y.Q."/>
            <person name="Zhou H."/>
            <person name="Devos K.M."/>
            <person name="Bennetzen J.L."/>
            <person name="Unver T."/>
            <person name="Budak H."/>
            <person name="Gulick P.J."/>
            <person name="Galiba G."/>
            <person name="Kalapos B."/>
            <person name="Nelson D.R."/>
            <person name="Li P."/>
            <person name="You F.M."/>
            <person name="Luo M.C."/>
            <person name="Dvorak J."/>
        </authorList>
    </citation>
    <scope>NUCLEOTIDE SEQUENCE [LARGE SCALE GENOMIC DNA]</scope>
    <source>
        <strain evidence="1">cv. AL8/78</strain>
    </source>
</reference>
<dbReference type="PANTHER" id="PTHR31280">
    <property type="entry name" value="PROTEIN UNC-13 HOMOLOG"/>
    <property type="match status" value="1"/>
</dbReference>
<reference evidence="2" key="2">
    <citation type="journal article" date="2017" name="Nat. Plants">
        <title>The Aegilops tauschii genome reveals multiple impacts of transposons.</title>
        <authorList>
            <person name="Zhao G."/>
            <person name="Zou C."/>
            <person name="Li K."/>
            <person name="Wang K."/>
            <person name="Li T."/>
            <person name="Gao L."/>
            <person name="Zhang X."/>
            <person name="Wang H."/>
            <person name="Yang Z."/>
            <person name="Liu X."/>
            <person name="Jiang W."/>
            <person name="Mao L."/>
            <person name="Kong X."/>
            <person name="Jiao Y."/>
            <person name="Jia J."/>
        </authorList>
    </citation>
    <scope>NUCLEOTIDE SEQUENCE [LARGE SCALE GENOMIC DNA]</scope>
    <source>
        <strain evidence="2">cv. AL8/78</strain>
    </source>
</reference>
<dbReference type="Proteomes" id="UP000015105">
    <property type="component" value="Chromosome 2D"/>
</dbReference>
<evidence type="ECO:0000313" key="1">
    <source>
        <dbReference type="EnsemblPlants" id="AET2Gv20892800.23"/>
    </source>
</evidence>
<proteinExistence type="predicted"/>
<dbReference type="AlphaFoldDB" id="A0A453CLU2"/>
<name>A0A453CLU2_AEGTS</name>
<keyword evidence="2" id="KW-1185">Reference proteome</keyword>
<reference evidence="1" key="4">
    <citation type="submission" date="2019-03" db="UniProtKB">
        <authorList>
            <consortium name="EnsemblPlants"/>
        </authorList>
    </citation>
    <scope>IDENTIFICATION</scope>
</reference>
<protein>
    <recommendedName>
        <fullName evidence="3">MHD1 domain-containing protein</fullName>
    </recommendedName>
</protein>
<organism evidence="1 2">
    <name type="scientific">Aegilops tauschii subsp. strangulata</name>
    <name type="common">Goatgrass</name>
    <dbReference type="NCBI Taxonomy" id="200361"/>
    <lineage>
        <taxon>Eukaryota</taxon>
        <taxon>Viridiplantae</taxon>
        <taxon>Streptophyta</taxon>
        <taxon>Embryophyta</taxon>
        <taxon>Tracheophyta</taxon>
        <taxon>Spermatophyta</taxon>
        <taxon>Magnoliopsida</taxon>
        <taxon>Liliopsida</taxon>
        <taxon>Poales</taxon>
        <taxon>Poaceae</taxon>
        <taxon>BOP clade</taxon>
        <taxon>Pooideae</taxon>
        <taxon>Triticodae</taxon>
        <taxon>Triticeae</taxon>
        <taxon>Triticinae</taxon>
        <taxon>Aegilops</taxon>
    </lineage>
</organism>
<reference evidence="2" key="1">
    <citation type="journal article" date="2014" name="Science">
        <title>Ancient hybridizations among the ancestral genomes of bread wheat.</title>
        <authorList>
            <consortium name="International Wheat Genome Sequencing Consortium,"/>
            <person name="Marcussen T."/>
            <person name="Sandve S.R."/>
            <person name="Heier L."/>
            <person name="Spannagl M."/>
            <person name="Pfeifer M."/>
            <person name="Jakobsen K.S."/>
            <person name="Wulff B.B."/>
            <person name="Steuernagel B."/>
            <person name="Mayer K.F."/>
            <person name="Olsen O.A."/>
        </authorList>
    </citation>
    <scope>NUCLEOTIDE SEQUENCE [LARGE SCALE GENOMIC DNA]</scope>
    <source>
        <strain evidence="2">cv. AL8/78</strain>
    </source>
</reference>
<dbReference type="EnsemblPlants" id="AET2Gv20892800.23">
    <property type="protein sequence ID" value="AET2Gv20892800.23"/>
    <property type="gene ID" value="AET2Gv20892800"/>
</dbReference>
<dbReference type="InterPro" id="IPR008528">
    <property type="entry name" value="unc-13_homologue"/>
</dbReference>
<evidence type="ECO:0008006" key="3">
    <source>
        <dbReference type="Google" id="ProtNLM"/>
    </source>
</evidence>
<sequence length="196" mass="22726">DTLAKRALRRIGSKMVQGQLDVPCISLQLLSSVGKFDFPTERLRVQWQRRQANVLEELLLFSASRECSMSETLRIVLSKLKNTEDWVVSVPDGRIEVLTIIERYNTRLSAAPKKFGLKGETYHWTQSYHFNSRLYEKLLSSVFDMLEDGQLVEEADEILETMKLTWPILGITQKLHDALYAWALFQKVYLLLCLFP</sequence>
<accession>A0A453CLU2</accession>
<reference evidence="1" key="3">
    <citation type="journal article" date="2017" name="Nature">
        <title>Genome sequence of the progenitor of the wheat D genome Aegilops tauschii.</title>
        <authorList>
            <person name="Luo M.C."/>
            <person name="Gu Y.Q."/>
            <person name="Puiu D."/>
            <person name="Wang H."/>
            <person name="Twardziok S.O."/>
            <person name="Deal K.R."/>
            <person name="Huo N."/>
            <person name="Zhu T."/>
            <person name="Wang L."/>
            <person name="Wang Y."/>
            <person name="McGuire P.E."/>
            <person name="Liu S."/>
            <person name="Long H."/>
            <person name="Ramasamy R.K."/>
            <person name="Rodriguez J.C."/>
            <person name="Van S.L."/>
            <person name="Yuan L."/>
            <person name="Wang Z."/>
            <person name="Xia Z."/>
            <person name="Xiao L."/>
            <person name="Anderson O.D."/>
            <person name="Ouyang S."/>
            <person name="Liang Y."/>
            <person name="Zimin A.V."/>
            <person name="Pertea G."/>
            <person name="Qi P."/>
            <person name="Bennetzen J.L."/>
            <person name="Dai X."/>
            <person name="Dawson M.W."/>
            <person name="Muller H.G."/>
            <person name="Kugler K."/>
            <person name="Rivarola-Duarte L."/>
            <person name="Spannagl M."/>
            <person name="Mayer K.F.X."/>
            <person name="Lu F.H."/>
            <person name="Bevan M.W."/>
            <person name="Leroy P."/>
            <person name="Li P."/>
            <person name="You F.M."/>
            <person name="Sun Q."/>
            <person name="Liu Z."/>
            <person name="Lyons E."/>
            <person name="Wicker T."/>
            <person name="Salzberg S.L."/>
            <person name="Devos K.M."/>
            <person name="Dvorak J."/>
        </authorList>
    </citation>
    <scope>NUCLEOTIDE SEQUENCE [LARGE SCALE GENOMIC DNA]</scope>
    <source>
        <strain evidence="1">cv. AL8/78</strain>
    </source>
</reference>
<dbReference type="Gramene" id="AET2Gv20892800.23">
    <property type="protein sequence ID" value="AET2Gv20892800.23"/>
    <property type="gene ID" value="AET2Gv20892800"/>
</dbReference>
<dbReference type="PANTHER" id="PTHR31280:SF3">
    <property type="entry name" value="DNA TOPOISOMERASE 4 SUBUNIT B (DUF810)"/>
    <property type="match status" value="1"/>
</dbReference>
<evidence type="ECO:0000313" key="2">
    <source>
        <dbReference type="Proteomes" id="UP000015105"/>
    </source>
</evidence>